<reference evidence="1" key="2">
    <citation type="submission" date="2025-09" db="UniProtKB">
        <authorList>
            <consortium name="Ensembl"/>
        </authorList>
    </citation>
    <scope>IDENTIFICATION</scope>
</reference>
<proteinExistence type="predicted"/>
<accession>A0A3B4U967</accession>
<dbReference type="OMA" id="HINNAGR"/>
<evidence type="ECO:0000313" key="1">
    <source>
        <dbReference type="Ensembl" id="ENSSDUP00000015209.1"/>
    </source>
</evidence>
<dbReference type="GeneTree" id="ENSGT00940000175014"/>
<dbReference type="Proteomes" id="UP000261420">
    <property type="component" value="Unplaced"/>
</dbReference>
<name>A0A3B4U967_SERDU</name>
<organism evidence="1 2">
    <name type="scientific">Seriola dumerili</name>
    <name type="common">Greater amberjack</name>
    <name type="synonym">Caranx dumerili</name>
    <dbReference type="NCBI Taxonomy" id="41447"/>
    <lineage>
        <taxon>Eukaryota</taxon>
        <taxon>Metazoa</taxon>
        <taxon>Chordata</taxon>
        <taxon>Craniata</taxon>
        <taxon>Vertebrata</taxon>
        <taxon>Euteleostomi</taxon>
        <taxon>Actinopterygii</taxon>
        <taxon>Neopterygii</taxon>
        <taxon>Teleostei</taxon>
        <taxon>Neoteleostei</taxon>
        <taxon>Acanthomorphata</taxon>
        <taxon>Carangaria</taxon>
        <taxon>Carangiformes</taxon>
        <taxon>Carangidae</taxon>
        <taxon>Seriola</taxon>
    </lineage>
</organism>
<dbReference type="GO" id="GO:0005737">
    <property type="term" value="C:cytoplasm"/>
    <property type="evidence" value="ECO:0007669"/>
    <property type="project" value="TreeGrafter"/>
</dbReference>
<dbReference type="Ensembl" id="ENSSDUT00000015493.1">
    <property type="protein sequence ID" value="ENSSDUP00000015209.1"/>
    <property type="gene ID" value="ENSSDUG00000011113.1"/>
</dbReference>
<dbReference type="InterPro" id="IPR043460">
    <property type="entry name" value="MEDAG/TEX26"/>
</dbReference>
<reference evidence="1" key="1">
    <citation type="submission" date="2025-08" db="UniProtKB">
        <authorList>
            <consortium name="Ensembl"/>
        </authorList>
    </citation>
    <scope>IDENTIFICATION</scope>
</reference>
<keyword evidence="2" id="KW-1185">Reference proteome</keyword>
<dbReference type="PANTHER" id="PTHR33769">
    <property type="entry name" value="TESTIS-EXPRESSED PROTEIN 26 ISOFORM X3"/>
    <property type="match status" value="1"/>
</dbReference>
<sequence>MHSHRNSLRTEEKQPTSQSAVFPKSFMMWRVPRDATQSPEYVRFLCKCPPSEGEISKALTAQYHSTYRCDFMGMPQGHDHINNAGRRLVPLHSRHLVPLSTETEMRDNYHQLKQKPDVVGNQSHYSCTNRNVAACCGIVPTVVQRHVHTQQKGSDLTTYQRFCGKRVTNVTSAIKSLLPQELQQLHSILPEEEKEAVRTVLSKAAHPDKGENVNKLPAVVLNSCSPEWISSWPGPL</sequence>
<dbReference type="PANTHER" id="PTHR33769:SF1">
    <property type="entry name" value="TESTIS-EXPRESSED PROTEIN 26"/>
    <property type="match status" value="1"/>
</dbReference>
<evidence type="ECO:0000313" key="2">
    <source>
        <dbReference type="Proteomes" id="UP000261420"/>
    </source>
</evidence>
<protein>
    <submittedName>
        <fullName evidence="1">Uncharacterized protein</fullName>
    </submittedName>
</protein>
<dbReference type="AlphaFoldDB" id="A0A3B4U967"/>